<dbReference type="PANTHER" id="PTHR42796:SF4">
    <property type="entry name" value="FUMARYLACETOACETATE HYDROLASE DOMAIN-CONTAINING PROTEIN 2A"/>
    <property type="match status" value="1"/>
</dbReference>
<dbReference type="GO" id="GO:0003824">
    <property type="term" value="F:catalytic activity"/>
    <property type="evidence" value="ECO:0007669"/>
    <property type="project" value="InterPro"/>
</dbReference>
<organism evidence="4">
    <name type="scientific">marine metagenome</name>
    <dbReference type="NCBI Taxonomy" id="408172"/>
    <lineage>
        <taxon>unclassified sequences</taxon>
        <taxon>metagenomes</taxon>
        <taxon>ecological metagenomes</taxon>
    </lineage>
</organism>
<dbReference type="InterPro" id="IPR051121">
    <property type="entry name" value="FAH"/>
</dbReference>
<evidence type="ECO:0000313" key="4">
    <source>
        <dbReference type="EMBL" id="SVB22836.1"/>
    </source>
</evidence>
<dbReference type="Gene3D" id="3.90.850.10">
    <property type="entry name" value="Fumarylacetoacetase-like, C-terminal domain"/>
    <property type="match status" value="1"/>
</dbReference>
<dbReference type="InterPro" id="IPR011234">
    <property type="entry name" value="Fumarylacetoacetase-like_C"/>
</dbReference>
<sequence length="311" mass="33182">MKFVTYDGGKTGLIKGDGVVDISNLCTGSGQTAMESLISNYDSLKDELENLSKDVSTIPLSSLKLDAPLPRPAKILAMGGNFLENGHKKPAPMWGFTKSLDAVLAPGGTVVLPDVDANIFHHEAELVLVFGKSGKNIKSAEAMDYVFGYTCGLDVSARIFTGTPAAARVPNTLPISPAKSYNGFAPMGPCIVTKDEITNPQNLHVELRVDGQLRGDYNTNDMGNTIEESIEYVSAIESVSPGVVFYLGTNHQGLGAMQDGDNIEITIEQVGSFSFNVSDPLKRKWAKGVDEETAKAVREGTSGPGRSVRPI</sequence>
<dbReference type="Pfam" id="PF01557">
    <property type="entry name" value="FAA_hydrolase"/>
    <property type="match status" value="1"/>
</dbReference>
<dbReference type="AlphaFoldDB" id="A0A382C9S8"/>
<comment type="similarity">
    <text evidence="1">Belongs to the FAH family.</text>
</comment>
<feature type="domain" description="Fumarylacetoacetase-like C-terminal" evidence="3">
    <location>
        <begin position="88"/>
        <end position="277"/>
    </location>
</feature>
<evidence type="ECO:0000256" key="2">
    <source>
        <dbReference type="ARBA" id="ARBA00022723"/>
    </source>
</evidence>
<dbReference type="SUPFAM" id="SSF56529">
    <property type="entry name" value="FAH"/>
    <property type="match status" value="1"/>
</dbReference>
<evidence type="ECO:0000256" key="1">
    <source>
        <dbReference type="ARBA" id="ARBA00010211"/>
    </source>
</evidence>
<dbReference type="GO" id="GO:0046872">
    <property type="term" value="F:metal ion binding"/>
    <property type="evidence" value="ECO:0007669"/>
    <property type="project" value="UniProtKB-KW"/>
</dbReference>
<accession>A0A382C9S8</accession>
<keyword evidence="2" id="KW-0479">Metal-binding</keyword>
<gene>
    <name evidence="4" type="ORF">METZ01_LOCUS175690</name>
</gene>
<reference evidence="4" key="1">
    <citation type="submission" date="2018-05" db="EMBL/GenBank/DDBJ databases">
        <authorList>
            <person name="Lanie J.A."/>
            <person name="Ng W.-L."/>
            <person name="Kazmierczak K.M."/>
            <person name="Andrzejewski T.M."/>
            <person name="Davidsen T.M."/>
            <person name="Wayne K.J."/>
            <person name="Tettelin H."/>
            <person name="Glass J.I."/>
            <person name="Rusch D."/>
            <person name="Podicherti R."/>
            <person name="Tsui H.-C.T."/>
            <person name="Winkler M.E."/>
        </authorList>
    </citation>
    <scope>NUCLEOTIDE SEQUENCE</scope>
</reference>
<dbReference type="EMBL" id="UINC01033480">
    <property type="protein sequence ID" value="SVB22836.1"/>
    <property type="molecule type" value="Genomic_DNA"/>
</dbReference>
<name>A0A382C9S8_9ZZZZ</name>
<proteinExistence type="inferred from homology"/>
<evidence type="ECO:0000259" key="3">
    <source>
        <dbReference type="Pfam" id="PF01557"/>
    </source>
</evidence>
<dbReference type="PANTHER" id="PTHR42796">
    <property type="entry name" value="FUMARYLACETOACETATE HYDROLASE DOMAIN-CONTAINING PROTEIN 2A-RELATED"/>
    <property type="match status" value="1"/>
</dbReference>
<dbReference type="GO" id="GO:0044281">
    <property type="term" value="P:small molecule metabolic process"/>
    <property type="evidence" value="ECO:0007669"/>
    <property type="project" value="UniProtKB-ARBA"/>
</dbReference>
<dbReference type="InterPro" id="IPR036663">
    <property type="entry name" value="Fumarylacetoacetase_C_sf"/>
</dbReference>
<protein>
    <recommendedName>
        <fullName evidence="3">Fumarylacetoacetase-like C-terminal domain-containing protein</fullName>
    </recommendedName>
</protein>